<protein>
    <submittedName>
        <fullName evidence="2">Uncharacterized protein</fullName>
    </submittedName>
</protein>
<dbReference type="Proteomes" id="UP000183245">
    <property type="component" value="Unassembled WGS sequence"/>
</dbReference>
<reference evidence="2 3" key="1">
    <citation type="journal article" date="2016" name="Environ. Microbiol.">
        <title>Genomic resolution of a cold subsurface aquifer community provides metabolic insights for novel microbes adapted to high CO concentrations.</title>
        <authorList>
            <person name="Probst A.J."/>
            <person name="Castelle C.J."/>
            <person name="Singh A."/>
            <person name="Brown C.T."/>
            <person name="Anantharaman K."/>
            <person name="Sharon I."/>
            <person name="Hug L.A."/>
            <person name="Burstein D."/>
            <person name="Emerson J.B."/>
            <person name="Thomas B.C."/>
            <person name="Banfield J.F."/>
        </authorList>
    </citation>
    <scope>NUCLEOTIDE SEQUENCE [LARGE SCALE GENOMIC DNA]</scope>
    <source>
        <strain evidence="2">CG2_30_54_11</strain>
    </source>
</reference>
<sequence>MQEEQSEQTAVSTTGMEPEREDDPEREALKTAFSRFDATSWAAILQYILGIPDQKFAEYLQAHDLGHLLSNDKPIPPETAMIEVADYVQYYLQSHQNEQDPQSQALRNQLAYQVPYLCVVRLDEEINAEMRYRESGSTFRSLIDLLRESYTQAHKCEGFSALQAAARDSISDHLRLEEFLWFHCTLSREQIEPALAALRTYRNQPHFWEAKVRMLVRSQAIRQQLGLGSEQDLQAMVASWFPAGEQAFAWIDVPRHCQRYLAQGSLQAELAGIAEALQVTPAGNTLSLTEIFDGLARERERNDHRIDLEGLTSYEEALALVSTVFPGWEGCASMFPISDISRVPWSATFPLPTPSEGEDEYFSTIIVNTRRGRDYTLTAALHEAAHAYQYFLVQQAKKAGKVSDEQFDRFRRNDNRIEPIAMLLELSILRAEGTGSTSMRAFNLEYYRGACQAQIELYALHRIAEMMQSRQELTDEEVTLVAIEVQNYAERVYAKYAPGTITGADDILADLQSGLNYIEGDIASSGSDLTDQLIEWFTTKIGPKWYRDDVGLKVYYYLMVEIAQIDHVPDILNRLEGILARHTPAGSSAE</sequence>
<name>A0A1J5IGA8_9BACT</name>
<evidence type="ECO:0000313" key="2">
    <source>
        <dbReference type="EMBL" id="OIP95763.1"/>
    </source>
</evidence>
<organism evidence="2 3">
    <name type="scientific">Candidatus Wirthbacteria bacterium CG2_30_54_11</name>
    <dbReference type="NCBI Taxonomy" id="1817892"/>
    <lineage>
        <taxon>Bacteria</taxon>
        <taxon>Candidatus Wirthbacteria</taxon>
    </lineage>
</organism>
<proteinExistence type="predicted"/>
<dbReference type="EMBL" id="MNZT01000104">
    <property type="protein sequence ID" value="OIP95763.1"/>
    <property type="molecule type" value="Genomic_DNA"/>
</dbReference>
<feature type="region of interest" description="Disordered" evidence="1">
    <location>
        <begin position="1"/>
        <end position="25"/>
    </location>
</feature>
<accession>A0A1J5IGA8</accession>
<comment type="caution">
    <text evidence="2">The sequence shown here is derived from an EMBL/GenBank/DDBJ whole genome shotgun (WGS) entry which is preliminary data.</text>
</comment>
<evidence type="ECO:0000256" key="1">
    <source>
        <dbReference type="SAM" id="MobiDB-lite"/>
    </source>
</evidence>
<gene>
    <name evidence="2" type="ORF">AUK40_05790</name>
</gene>
<evidence type="ECO:0000313" key="3">
    <source>
        <dbReference type="Proteomes" id="UP000183245"/>
    </source>
</evidence>
<dbReference type="AlphaFoldDB" id="A0A1J5IGA8"/>